<protein>
    <submittedName>
        <fullName evidence="1">Uncharacterized protein</fullName>
    </submittedName>
</protein>
<evidence type="ECO:0000313" key="2">
    <source>
        <dbReference type="Proteomes" id="UP001595696"/>
    </source>
</evidence>
<proteinExistence type="predicted"/>
<sequence>MEAVSAPWSEPGLPRRRIEGLPVPWITPVWWGAADWKCVDTDRLRRCQAEWLCQVCGDPLPERAWVIVEAGDWVLGDAAMHETCLRIARRWCPHLDGLGCPLVQVGRAGILAGGRRLSEIADYGAEELRWTLAS</sequence>
<dbReference type="Proteomes" id="UP001595696">
    <property type="component" value="Unassembled WGS sequence"/>
</dbReference>
<organism evidence="1 2">
    <name type="scientific">Nocardia jiangsuensis</name>
    <dbReference type="NCBI Taxonomy" id="1691563"/>
    <lineage>
        <taxon>Bacteria</taxon>
        <taxon>Bacillati</taxon>
        <taxon>Actinomycetota</taxon>
        <taxon>Actinomycetes</taxon>
        <taxon>Mycobacteriales</taxon>
        <taxon>Nocardiaceae</taxon>
        <taxon>Nocardia</taxon>
    </lineage>
</organism>
<dbReference type="RefSeq" id="WP_378612499.1">
    <property type="nucleotide sequence ID" value="NZ_JBHSAX010000013.1"/>
</dbReference>
<keyword evidence="2" id="KW-1185">Reference proteome</keyword>
<accession>A0ABV8DRZ9</accession>
<reference evidence="2" key="1">
    <citation type="journal article" date="2019" name="Int. J. Syst. Evol. Microbiol.">
        <title>The Global Catalogue of Microorganisms (GCM) 10K type strain sequencing project: providing services to taxonomists for standard genome sequencing and annotation.</title>
        <authorList>
            <consortium name="The Broad Institute Genomics Platform"/>
            <consortium name="The Broad Institute Genome Sequencing Center for Infectious Disease"/>
            <person name="Wu L."/>
            <person name="Ma J."/>
        </authorList>
    </citation>
    <scope>NUCLEOTIDE SEQUENCE [LARGE SCALE GENOMIC DNA]</scope>
    <source>
        <strain evidence="2">CGMCC 4.7330</strain>
    </source>
</reference>
<dbReference type="EMBL" id="JBHSAX010000013">
    <property type="protein sequence ID" value="MFC3962735.1"/>
    <property type="molecule type" value="Genomic_DNA"/>
</dbReference>
<gene>
    <name evidence="1" type="ORF">ACFO0B_12140</name>
</gene>
<evidence type="ECO:0000313" key="1">
    <source>
        <dbReference type="EMBL" id="MFC3962735.1"/>
    </source>
</evidence>
<comment type="caution">
    <text evidence="1">The sequence shown here is derived from an EMBL/GenBank/DDBJ whole genome shotgun (WGS) entry which is preliminary data.</text>
</comment>
<name>A0ABV8DRZ9_9NOCA</name>